<sequence length="220" mass="23646">MTAYIGSKLNDAAPSLDKHQAEEGSSFANSDQIDPTQPANPNNHASVRPRSGQEHAAIGSIEEVSVEALRKRQATQQRPLSITPSNPKPNNRHRRRRRPNDPPSPSAHERSSMVDQIMAESLVPLYDKGPASSNASALLQAGTGEGETDDAVAEAFKRKFLADVEERSLRARVPTMPSSSAAAAGQHKTGPKLGGSRQQRGRMMKEAKEGQGQQGNVKGK</sequence>
<feature type="compositionally biased region" description="Polar residues" evidence="1">
    <location>
        <begin position="74"/>
        <end position="83"/>
    </location>
</feature>
<evidence type="ECO:0000256" key="1">
    <source>
        <dbReference type="SAM" id="MobiDB-lite"/>
    </source>
</evidence>
<reference evidence="2" key="1">
    <citation type="journal article" date="2020" name="Stud. Mycol.">
        <title>101 Dothideomycetes genomes: a test case for predicting lifestyles and emergence of pathogens.</title>
        <authorList>
            <person name="Haridas S."/>
            <person name="Albert R."/>
            <person name="Binder M."/>
            <person name="Bloem J."/>
            <person name="Labutti K."/>
            <person name="Salamov A."/>
            <person name="Andreopoulos B."/>
            <person name="Baker S."/>
            <person name="Barry K."/>
            <person name="Bills G."/>
            <person name="Bluhm B."/>
            <person name="Cannon C."/>
            <person name="Castanera R."/>
            <person name="Culley D."/>
            <person name="Daum C."/>
            <person name="Ezra D."/>
            <person name="Gonzalez J."/>
            <person name="Henrissat B."/>
            <person name="Kuo A."/>
            <person name="Liang C."/>
            <person name="Lipzen A."/>
            <person name="Lutzoni F."/>
            <person name="Magnuson J."/>
            <person name="Mondo S."/>
            <person name="Nolan M."/>
            <person name="Ohm R."/>
            <person name="Pangilinan J."/>
            <person name="Park H.-J."/>
            <person name="Ramirez L."/>
            <person name="Alfaro M."/>
            <person name="Sun H."/>
            <person name="Tritt A."/>
            <person name="Yoshinaga Y."/>
            <person name="Zwiers L.-H."/>
            <person name="Turgeon B."/>
            <person name="Goodwin S."/>
            <person name="Spatafora J."/>
            <person name="Crous P."/>
            <person name="Grigoriev I."/>
        </authorList>
    </citation>
    <scope>NUCLEOTIDE SEQUENCE</scope>
    <source>
        <strain evidence="2">CBS 116435</strain>
    </source>
</reference>
<accession>A0A9P4Q4V9</accession>
<feature type="region of interest" description="Disordered" evidence="1">
    <location>
        <begin position="171"/>
        <end position="220"/>
    </location>
</feature>
<protein>
    <submittedName>
        <fullName evidence="2">Uncharacterized protein</fullName>
    </submittedName>
</protein>
<feature type="compositionally biased region" description="Polar residues" evidence="1">
    <location>
        <begin position="26"/>
        <end position="45"/>
    </location>
</feature>
<organism evidence="2 3">
    <name type="scientific">Polychaeton citri CBS 116435</name>
    <dbReference type="NCBI Taxonomy" id="1314669"/>
    <lineage>
        <taxon>Eukaryota</taxon>
        <taxon>Fungi</taxon>
        <taxon>Dikarya</taxon>
        <taxon>Ascomycota</taxon>
        <taxon>Pezizomycotina</taxon>
        <taxon>Dothideomycetes</taxon>
        <taxon>Dothideomycetidae</taxon>
        <taxon>Capnodiales</taxon>
        <taxon>Capnodiaceae</taxon>
        <taxon>Polychaeton</taxon>
    </lineage>
</organism>
<evidence type="ECO:0000313" key="2">
    <source>
        <dbReference type="EMBL" id="KAF2718491.1"/>
    </source>
</evidence>
<proteinExistence type="predicted"/>
<evidence type="ECO:0000313" key="3">
    <source>
        <dbReference type="Proteomes" id="UP000799441"/>
    </source>
</evidence>
<name>A0A9P4Q4V9_9PEZI</name>
<feature type="region of interest" description="Disordered" evidence="1">
    <location>
        <begin position="1"/>
        <end position="150"/>
    </location>
</feature>
<dbReference type="OrthoDB" id="5627at2759"/>
<dbReference type="Proteomes" id="UP000799441">
    <property type="component" value="Unassembled WGS sequence"/>
</dbReference>
<gene>
    <name evidence="2" type="ORF">K431DRAFT_287644</name>
</gene>
<dbReference type="EMBL" id="MU003824">
    <property type="protein sequence ID" value="KAF2718491.1"/>
    <property type="molecule type" value="Genomic_DNA"/>
</dbReference>
<keyword evidence="3" id="KW-1185">Reference proteome</keyword>
<dbReference type="AlphaFoldDB" id="A0A9P4Q4V9"/>
<comment type="caution">
    <text evidence="2">The sequence shown here is derived from an EMBL/GenBank/DDBJ whole genome shotgun (WGS) entry which is preliminary data.</text>
</comment>